<dbReference type="Proteomes" id="UP000829364">
    <property type="component" value="Chromosome 2"/>
</dbReference>
<dbReference type="GeneID" id="72064612"/>
<keyword evidence="5" id="KW-1185">Reference proteome</keyword>
<dbReference type="InterPro" id="IPR016197">
    <property type="entry name" value="Chromo-like_dom_sf"/>
</dbReference>
<evidence type="ECO:0000256" key="1">
    <source>
        <dbReference type="ARBA" id="ARBA00011353"/>
    </source>
</evidence>
<dbReference type="PROSITE" id="PS50013">
    <property type="entry name" value="CHROMO_2"/>
    <property type="match status" value="1"/>
</dbReference>
<feature type="compositionally biased region" description="Basic and acidic residues" evidence="2">
    <location>
        <begin position="219"/>
        <end position="229"/>
    </location>
</feature>
<dbReference type="GO" id="GO:0006338">
    <property type="term" value="P:chromatin remodeling"/>
    <property type="evidence" value="ECO:0007669"/>
    <property type="project" value="UniProtKB-ARBA"/>
</dbReference>
<dbReference type="Gene3D" id="2.40.50.40">
    <property type="match status" value="1"/>
</dbReference>
<name>A0A9Q8V7M8_9HYPO</name>
<dbReference type="Pfam" id="PF00385">
    <property type="entry name" value="Chromo"/>
    <property type="match status" value="1"/>
</dbReference>
<dbReference type="EMBL" id="CP086355">
    <property type="protein sequence ID" value="UNI16190.1"/>
    <property type="molecule type" value="Genomic_DNA"/>
</dbReference>
<dbReference type="OrthoDB" id="436852at2759"/>
<dbReference type="RefSeq" id="XP_047839671.1">
    <property type="nucleotide sequence ID" value="XM_047983699.1"/>
</dbReference>
<sequence length="1333" mass="151092">MATSEQLSLHQDLDDDISVASTLEETFDPDEDYGLLRILAERSFQEETLYLVEWEGCPLHDATWEPEENFQSVTLSEWEDIKKSTRRRTAVGFRVQEWKDAVLEAIRQKRERHNRRNRKRELLGLPQTDTNTSRQGELDYIESTMVEAIDPDDDQLPIEQSAADNDDSSGSDDGMTMLDKLRSSSQVERRQPRTKPTTLDIAPARSKNERVANVSASRGKPDSSSDKAKSAGGNQRKLETKFPLSPKRVLRSSAPAVKSNVAKSPGIRSKNTFDKHQELMPSWPIVTSGLPAVESTRATENRPKPSAQSPEEGLNVFAGGKVRRARKRLSEAVSDATKKPRLFSLRHQNLAQKQLRDNEGIRAPSLQLPLRSDTAPSTRRSSAPDVSLFNVNTDRDAEVHVGNTTRRTSLGPSLQTSDERSAGNSVAFSQDRRDIQKRSRAVRFDDEPQVKDFESLDEHESLFVEQDTPMLDVDTQVADPGPEQVEAKYVPSPGPPTLPSLPPIRKECRFGSEGAQPLGMNFVGVPSEETQASWAAHFRNNNELIFTHSCTSRDFLNPAYSRSEELCRGYAEGVPGSDPLDGITNDIRIGALGHLCYLGDYYVIVFSSRSEEWSPMQNRETPRGDSVLSFVLFKSQPLLNPDMLAPITYSTEKRPESSAFSPEERIPIIDLVFRTTLNLLSPPTSQHVQETSSSPSFFLAFPPSAEQEALFMSQLLKSSAATCDVKSSLKPGDWSAFVEQKQGTVVIHETAFEAIRSFPHLSDVLHASKSNFTFWLFRRPLLSTERFPQMVPALRAISAELRPILRPGTAILVTPSFLVSQPQQAYNFFKWGFQNFSQTSQTYYPGKLVLCAGIEDYILDLAMERAELYSKQQRNQHVARRELDARMKTQRLVQQLMSESSEVADSRVVFAPDTIDGNDEQSLVNWFGWWSMEHMDELRRFSVLGSSNQRQDRMTRLIRPGRFEAEIQIQAEEEAHDDDRDQPPALKLVFNDDGVAIGDFLTQLDEEARQMEYCPMAFYTSPVSYWNVNMAFHFGDYTSDFHSYEKWFKILTDFLAPRGRLEPKGRVNSFCGFFYTIEESWDDQTRPKSGRTTNRRPWAAIYRPVDLHIRPWRYMELLIWDVKAHDKAFASASLHVTDLIEAQQVLVRMVQAQCRSRVLPLSRVWLGGNSTGQSAGQYTHPLDMTLDWLRKLRGNIKYWAPLPLPKLREQGWKQVQASETPNESPSQNSMPADVEMKDADQIGDEGAVKQTTIFLPPPAPGKHPGAHGSGNRLYAWAEAKLKAGERGRCEYTFTPTMQWYREQLQEGRGFRHIQVSSWEPVFERYAIDDPKKV</sequence>
<feature type="compositionally biased region" description="Polar residues" evidence="2">
    <location>
        <begin position="1213"/>
        <end position="1230"/>
    </location>
</feature>
<comment type="subunit">
    <text evidence="1">Component of the NuA4 histone acetyltransferase complex.</text>
</comment>
<feature type="region of interest" description="Disordered" evidence="2">
    <location>
        <begin position="156"/>
        <end position="269"/>
    </location>
</feature>
<feature type="region of interest" description="Disordered" evidence="2">
    <location>
        <begin position="1211"/>
        <end position="1231"/>
    </location>
</feature>
<feature type="domain" description="Chromo" evidence="3">
    <location>
        <begin position="33"/>
        <end position="69"/>
    </location>
</feature>
<feature type="compositionally biased region" description="Polar residues" evidence="2">
    <location>
        <begin position="402"/>
        <end position="428"/>
    </location>
</feature>
<dbReference type="SUPFAM" id="SSF54160">
    <property type="entry name" value="Chromo domain-like"/>
    <property type="match status" value="1"/>
</dbReference>
<evidence type="ECO:0000313" key="5">
    <source>
        <dbReference type="Proteomes" id="UP000829364"/>
    </source>
</evidence>
<dbReference type="CDD" id="cd18966">
    <property type="entry name" value="chromodomain"/>
    <property type="match status" value="1"/>
</dbReference>
<evidence type="ECO:0000256" key="2">
    <source>
        <dbReference type="SAM" id="MobiDB-lite"/>
    </source>
</evidence>
<feature type="region of interest" description="Disordered" evidence="2">
    <location>
        <begin position="400"/>
        <end position="436"/>
    </location>
</feature>
<dbReference type="InterPro" id="IPR023780">
    <property type="entry name" value="Chromo_domain"/>
</dbReference>
<dbReference type="InterPro" id="IPR000953">
    <property type="entry name" value="Chromo/chromo_shadow_dom"/>
</dbReference>
<proteinExistence type="predicted"/>
<protein>
    <recommendedName>
        <fullName evidence="3">Chromo domain-containing protein</fullName>
    </recommendedName>
</protein>
<dbReference type="KEGG" id="ptkz:JDV02_002651"/>
<feature type="region of interest" description="Disordered" evidence="2">
    <location>
        <begin position="354"/>
        <end position="385"/>
    </location>
</feature>
<accession>A0A9Q8V7M8</accession>
<feature type="region of interest" description="Disordered" evidence="2">
    <location>
        <begin position="111"/>
        <end position="136"/>
    </location>
</feature>
<gene>
    <name evidence="4" type="ORF">JDV02_002651</name>
</gene>
<reference evidence="4" key="1">
    <citation type="submission" date="2021-11" db="EMBL/GenBank/DDBJ databases">
        <title>Purpureocillium_takamizusanense_genome.</title>
        <authorList>
            <person name="Nguyen N.-H."/>
        </authorList>
    </citation>
    <scope>NUCLEOTIDE SEQUENCE</scope>
    <source>
        <strain evidence="4">PT3</strain>
    </source>
</reference>
<evidence type="ECO:0000313" key="4">
    <source>
        <dbReference type="EMBL" id="UNI16190.1"/>
    </source>
</evidence>
<feature type="compositionally biased region" description="Basic and acidic residues" evidence="2">
    <location>
        <begin position="179"/>
        <end position="191"/>
    </location>
</feature>
<organism evidence="4 5">
    <name type="scientific">Purpureocillium takamizusanense</name>
    <dbReference type="NCBI Taxonomy" id="2060973"/>
    <lineage>
        <taxon>Eukaryota</taxon>
        <taxon>Fungi</taxon>
        <taxon>Dikarya</taxon>
        <taxon>Ascomycota</taxon>
        <taxon>Pezizomycotina</taxon>
        <taxon>Sordariomycetes</taxon>
        <taxon>Hypocreomycetidae</taxon>
        <taxon>Hypocreales</taxon>
        <taxon>Ophiocordycipitaceae</taxon>
        <taxon>Purpureocillium</taxon>
    </lineage>
</organism>
<evidence type="ECO:0000259" key="3">
    <source>
        <dbReference type="PROSITE" id="PS50013"/>
    </source>
</evidence>